<dbReference type="Gene3D" id="3.30.70.100">
    <property type="match status" value="1"/>
</dbReference>
<keyword evidence="4" id="KW-1185">Reference proteome</keyword>
<organism evidence="3 4">
    <name type="scientific">Sediminicoccus rosea</name>
    <dbReference type="NCBI Taxonomy" id="1225128"/>
    <lineage>
        <taxon>Bacteria</taxon>
        <taxon>Pseudomonadati</taxon>
        <taxon>Pseudomonadota</taxon>
        <taxon>Alphaproteobacteria</taxon>
        <taxon>Acetobacterales</taxon>
        <taxon>Roseomonadaceae</taxon>
        <taxon>Sediminicoccus</taxon>
    </lineage>
</organism>
<dbReference type="RefSeq" id="WP_213611777.1">
    <property type="nucleotide sequence ID" value="NZ_CP137852.1"/>
</dbReference>
<evidence type="ECO:0000256" key="1">
    <source>
        <dbReference type="ARBA" id="ARBA00022723"/>
    </source>
</evidence>
<dbReference type="CDD" id="cd00371">
    <property type="entry name" value="HMA"/>
    <property type="match status" value="1"/>
</dbReference>
<evidence type="ECO:0000313" key="3">
    <source>
        <dbReference type="EMBL" id="WPB83952.1"/>
    </source>
</evidence>
<evidence type="ECO:0000259" key="2">
    <source>
        <dbReference type="PROSITE" id="PS50846"/>
    </source>
</evidence>
<dbReference type="PROSITE" id="PS01047">
    <property type="entry name" value="HMA_1"/>
    <property type="match status" value="1"/>
</dbReference>
<dbReference type="EMBL" id="CP137852">
    <property type="protein sequence ID" value="WPB83952.1"/>
    <property type="molecule type" value="Genomic_DNA"/>
</dbReference>
<dbReference type="PROSITE" id="PS50846">
    <property type="entry name" value="HMA_2"/>
    <property type="match status" value="1"/>
</dbReference>
<dbReference type="Proteomes" id="UP001305521">
    <property type="component" value="Chromosome"/>
</dbReference>
<reference evidence="3 4" key="1">
    <citation type="submission" date="2023-11" db="EMBL/GenBank/DDBJ databases">
        <title>Arctic aerobic anoxygenic photoheterotroph Sediminicoccus rosea KRV36 adapts its photosynthesis to long days of polar summer.</title>
        <authorList>
            <person name="Tomasch J."/>
            <person name="Kopejtka K."/>
            <person name="Bily T."/>
            <person name="Gardiner A.T."/>
            <person name="Gardian Z."/>
            <person name="Shivaramu S."/>
            <person name="Koblizek M."/>
            <person name="Engelhardt F."/>
            <person name="Kaftan D."/>
        </authorList>
    </citation>
    <scope>NUCLEOTIDE SEQUENCE [LARGE SCALE GENOMIC DNA]</scope>
    <source>
        <strain evidence="3 4">R-30</strain>
    </source>
</reference>
<accession>A0ABZ0PEY0</accession>
<feature type="domain" description="HMA" evidence="2">
    <location>
        <begin position="1"/>
        <end position="62"/>
    </location>
</feature>
<dbReference type="InterPro" id="IPR017969">
    <property type="entry name" value="Heavy-metal-associated_CS"/>
</dbReference>
<dbReference type="InterPro" id="IPR036163">
    <property type="entry name" value="HMA_dom_sf"/>
</dbReference>
<dbReference type="Pfam" id="PF00403">
    <property type="entry name" value="HMA"/>
    <property type="match status" value="1"/>
</dbReference>
<name>A0ABZ0PEY0_9PROT</name>
<protein>
    <submittedName>
        <fullName evidence="3">Heavy-metal-associated domain-containing protein</fullName>
    </submittedName>
</protein>
<dbReference type="InterPro" id="IPR006121">
    <property type="entry name" value="HMA_dom"/>
</dbReference>
<dbReference type="SUPFAM" id="SSF55008">
    <property type="entry name" value="HMA, heavy metal-associated domain"/>
    <property type="match status" value="1"/>
</dbReference>
<keyword evidence="1" id="KW-0479">Metal-binding</keyword>
<gene>
    <name evidence="3" type="ORF">R9Z33_17795</name>
</gene>
<proteinExistence type="predicted"/>
<sequence>MVTISIPNMTCGGCAKGVRATLRQAAPDLELAIDLDRREITLASDEPAALVAALRADGWQAEARG</sequence>
<evidence type="ECO:0000313" key="4">
    <source>
        <dbReference type="Proteomes" id="UP001305521"/>
    </source>
</evidence>